<evidence type="ECO:0000256" key="2">
    <source>
        <dbReference type="ARBA" id="ARBA00005102"/>
    </source>
</evidence>
<dbReference type="EMBL" id="BAAALX010000009">
    <property type="protein sequence ID" value="GAA1515785.1"/>
    <property type="molecule type" value="Genomic_DNA"/>
</dbReference>
<dbReference type="Pfam" id="PF06276">
    <property type="entry name" value="FhuF"/>
    <property type="match status" value="1"/>
</dbReference>
<organism evidence="8 9">
    <name type="scientific">Brevibacterium permense</name>
    <dbReference type="NCBI Taxonomy" id="234834"/>
    <lineage>
        <taxon>Bacteria</taxon>
        <taxon>Bacillati</taxon>
        <taxon>Actinomycetota</taxon>
        <taxon>Actinomycetes</taxon>
        <taxon>Micrococcales</taxon>
        <taxon>Brevibacteriaceae</taxon>
        <taxon>Brevibacterium</taxon>
    </lineage>
</organism>
<dbReference type="SUPFAM" id="SSF55729">
    <property type="entry name" value="Acyl-CoA N-acyltransferases (Nat)"/>
    <property type="match status" value="1"/>
</dbReference>
<dbReference type="InterPro" id="IPR019432">
    <property type="entry name" value="Acyltransferase_MbtK/IucB-like"/>
</dbReference>
<dbReference type="SMART" id="SM01006">
    <property type="entry name" value="AlcB"/>
    <property type="match status" value="1"/>
</dbReference>
<reference evidence="9" key="1">
    <citation type="journal article" date="2019" name="Int. J. Syst. Evol. Microbiol.">
        <title>The Global Catalogue of Microorganisms (GCM) 10K type strain sequencing project: providing services to taxonomists for standard genome sequencing and annotation.</title>
        <authorList>
            <consortium name="The Broad Institute Genomics Platform"/>
            <consortium name="The Broad Institute Genome Sequencing Center for Infectious Disease"/>
            <person name="Wu L."/>
            <person name="Ma J."/>
        </authorList>
    </citation>
    <scope>NUCLEOTIDE SEQUENCE [LARGE SCALE GENOMIC DNA]</scope>
    <source>
        <strain evidence="9">JCM 13318</strain>
    </source>
</reference>
<feature type="region of interest" description="Disordered" evidence="6">
    <location>
        <begin position="253"/>
        <end position="276"/>
    </location>
</feature>
<dbReference type="Gene3D" id="3.40.630.30">
    <property type="match status" value="1"/>
</dbReference>
<evidence type="ECO:0000256" key="6">
    <source>
        <dbReference type="SAM" id="MobiDB-lite"/>
    </source>
</evidence>
<dbReference type="PANTHER" id="PTHR34384:SF6">
    <property type="entry name" value="STAPHYLOFERRIN B SYNTHASE"/>
    <property type="match status" value="1"/>
</dbReference>
<evidence type="ECO:0000256" key="1">
    <source>
        <dbReference type="ARBA" id="ARBA00003818"/>
    </source>
</evidence>
<protein>
    <recommendedName>
        <fullName evidence="4">Lysine N-acyltransferase MbtK</fullName>
    </recommendedName>
    <alternativeName>
        <fullName evidence="5">Mycobactin synthase protein K</fullName>
    </alternativeName>
</protein>
<evidence type="ECO:0000256" key="3">
    <source>
        <dbReference type="ARBA" id="ARBA00007832"/>
    </source>
</evidence>
<dbReference type="InterPro" id="IPR007310">
    <property type="entry name" value="Aerobactin_biosyn_IucA/IucC_N"/>
</dbReference>
<keyword evidence="9" id="KW-1185">Reference proteome</keyword>
<evidence type="ECO:0000313" key="9">
    <source>
        <dbReference type="Proteomes" id="UP001500177"/>
    </source>
</evidence>
<evidence type="ECO:0000256" key="5">
    <source>
        <dbReference type="ARBA" id="ARBA00031122"/>
    </source>
</evidence>
<gene>
    <name evidence="8" type="ORF">GCM10009690_18530</name>
</gene>
<comment type="caution">
    <text evidence="8">The sequence shown here is derived from an EMBL/GenBank/DDBJ whole genome shotgun (WGS) entry which is preliminary data.</text>
</comment>
<dbReference type="Gene3D" id="6.10.250.3370">
    <property type="match status" value="1"/>
</dbReference>
<feature type="region of interest" description="Disordered" evidence="6">
    <location>
        <begin position="1"/>
        <end position="27"/>
    </location>
</feature>
<dbReference type="Pfam" id="PF04183">
    <property type="entry name" value="IucA_IucC"/>
    <property type="match status" value="1"/>
</dbReference>
<accession>A0ABP4L3E9</accession>
<dbReference type="InterPro" id="IPR016181">
    <property type="entry name" value="Acyl_CoA_acyltransferase"/>
</dbReference>
<feature type="domain" description="Acyltransferase MbtK/IucB-like conserved" evidence="7">
    <location>
        <begin position="51"/>
        <end position="98"/>
    </location>
</feature>
<dbReference type="PANTHER" id="PTHR34384">
    <property type="entry name" value="L-2,3-DIAMINOPROPANOATE--CITRATE LIGASE"/>
    <property type="match status" value="1"/>
</dbReference>
<dbReference type="InterPro" id="IPR037455">
    <property type="entry name" value="LucA/IucC-like"/>
</dbReference>
<evidence type="ECO:0000256" key="4">
    <source>
        <dbReference type="ARBA" id="ARBA00020586"/>
    </source>
</evidence>
<dbReference type="Proteomes" id="UP001500177">
    <property type="component" value="Unassembled WGS sequence"/>
</dbReference>
<comment type="function">
    <text evidence="1">Acyltransferase required for the direct transfer of medium- to long-chain fatty acyl moieties from a carrier protein (MbtL) on to the epsilon-amino group of lysine residue in the mycobactin core.</text>
</comment>
<dbReference type="RefSeq" id="WP_173151748.1">
    <property type="nucleotide sequence ID" value="NZ_BAAALX010000009.1"/>
</dbReference>
<comment type="similarity">
    <text evidence="3">Belongs to the IucA/IucC family.</text>
</comment>
<evidence type="ECO:0000313" key="8">
    <source>
        <dbReference type="EMBL" id="GAA1515785.1"/>
    </source>
</evidence>
<feature type="compositionally biased region" description="Low complexity" evidence="6">
    <location>
        <begin position="1"/>
        <end position="12"/>
    </location>
</feature>
<proteinExistence type="inferred from homology"/>
<dbReference type="Gene3D" id="1.10.510.40">
    <property type="match status" value="1"/>
</dbReference>
<dbReference type="Gene3D" id="3.30.310.280">
    <property type="match status" value="1"/>
</dbReference>
<name>A0ABP4L3E9_9MICO</name>
<comment type="pathway">
    <text evidence="2">Siderophore biosynthesis; mycobactin biosynthesis.</text>
</comment>
<dbReference type="Pfam" id="PF13523">
    <property type="entry name" value="Acetyltransf_8"/>
    <property type="match status" value="1"/>
</dbReference>
<sequence length="887" mass="96464">MTTELITSLTTTEADETDPTDSAVGANATCTRTDRSSDVKLTAASATVTIRPLDVDRDTARIHEWLTHPRAHYWMMTDLDQNEVRAYFEGIRDSADDAGWVGSVDDNDCFYVETYTPGSLIPQNVLATGSADIGMHLLVAPPAGPAVHGLTDRIMAEVIDFCLKPVDQGGRGAERVIVEPDARNDAIIEKNRAAGFTPITEATIMMGEIEKRALVSVCTRADFESSALAPFVGAGGLGPTPINSDHARPTLVAETEESAGDQKLTESRMSRRAATPPAPYAHLNSDAFAVAQRHLVAKALSEFAHERLIAPVSLGEGEAAAANGSAHPFGGAASANGEGRTWELSIDGSSRYTFAACVLPLEHWVIDEASITRWRDGTEVPLDAQELVVELQDELSIPEDLISTYLEELASTLAGAAYKLEDARAGRRPDSRTLADADFQTTEAAMTEGHPGFLANNGRIGFGLSDFRTWAPENGKLNRIEWVAVRRDLSHLSLGVGLDEESHLGEALSEAERDRFGSRIRAAGQDPADFHLMPIHPWQADHRLAITFAADIARGDLLPLGEGLDKHQAQQSLRTFFNHSRAGAPYVKVALAVQNMGFLRGLSPKYMRDTPAINDWVANLISSDDTFAEAGFRVLRERATLGYTGDVYHQTKETNPHRKMLAALWRENPVEQIEPGQKLITMAALLHRDHQGVSLAGELISASGLSAAAWLRSYLRAYLKPLVHALLAHDLVFMPHGENLVLVLDEHTVTGAFMKDIGEEVAVLGHRELPADVERIRAVVSGEEKALSVFTDMFDGVLRHLSGILDADGLLPAERFWAIVAETLDDYEAEHPDAARGVSGDVDLRADHFAHSCLNRLQLKNTKQMVDIGNQAESLLYAGTMPNPVAR</sequence>
<dbReference type="InterPro" id="IPR022770">
    <property type="entry name" value="IucA/IucC-like_C"/>
</dbReference>
<evidence type="ECO:0000259" key="7">
    <source>
        <dbReference type="SMART" id="SM01006"/>
    </source>
</evidence>